<dbReference type="OrthoDB" id="9797825at2"/>
<keyword evidence="2" id="KW-0809">Transit peptide</keyword>
<dbReference type="AlphaFoldDB" id="G2KQS9"/>
<name>G2KQS9_MICAA</name>
<evidence type="ECO:0000256" key="2">
    <source>
        <dbReference type="ARBA" id="ARBA00022946"/>
    </source>
</evidence>
<dbReference type="EMBL" id="CP002382">
    <property type="protein sequence ID" value="AEP10407.1"/>
    <property type="molecule type" value="Genomic_DNA"/>
</dbReference>
<keyword evidence="4" id="KW-0472">Membrane</keyword>
<dbReference type="HOGENOM" id="CLU_047893_3_0_5"/>
<evidence type="ECO:0000313" key="6">
    <source>
        <dbReference type="Proteomes" id="UP000009286"/>
    </source>
</evidence>
<accession>G2KQS9</accession>
<organism evidence="5 6">
    <name type="scientific">Micavibrio aeruginosavorus (strain ARL-13)</name>
    <dbReference type="NCBI Taxonomy" id="856793"/>
    <lineage>
        <taxon>Bacteria</taxon>
        <taxon>Pseudomonadati</taxon>
        <taxon>Bdellovibrionota</taxon>
        <taxon>Bdellovibrionia</taxon>
        <taxon>Bdellovibrionales</taxon>
        <taxon>Pseudobdellovibrionaceae</taxon>
        <taxon>Micavibrio</taxon>
    </lineage>
</organism>
<dbReference type="KEGG" id="mai:MICA_2100"/>
<dbReference type="eggNOG" id="COG5387">
    <property type="taxonomic scope" value="Bacteria"/>
</dbReference>
<comment type="similarity">
    <text evidence="1">Belongs to the ATP12 family.</text>
</comment>
<dbReference type="Pfam" id="PF07542">
    <property type="entry name" value="ATP12"/>
    <property type="match status" value="1"/>
</dbReference>
<proteinExistence type="inferred from homology"/>
<dbReference type="GO" id="GO:0043461">
    <property type="term" value="P:proton-transporting ATP synthase complex assembly"/>
    <property type="evidence" value="ECO:0007669"/>
    <property type="project" value="InterPro"/>
</dbReference>
<dbReference type="Gene3D" id="3.30.2180.10">
    <property type="entry name" value="ATP12-like"/>
    <property type="match status" value="1"/>
</dbReference>
<sequence length="237" mass="25925">MKRFYKLVTSQAEPAGGFSIRLDGKPVKTPSGQMVVAPVSALADGIVAEWAAQGENIVPDTMPLTQILITAIDRVAGERKTMTDMVAVYLDTDLLCYQTEDPPELSAQQNAAWAPARDWFARVSGVALIVTPGLSAIRQPEAAHKYVRQAMDAMDLYQFTVFQLVTVVSGSIVLGLAFMDGAVTPDDVFIAANVEDLYRAEIYNEALYGPAPHQEKQRTTMRADLNAARDFLDRLKS</sequence>
<dbReference type="PANTHER" id="PTHR21013">
    <property type="entry name" value="ATP SYNTHASE MITOCHONDRIAL F1 COMPLEX ASSEMBLY FACTOR 2/ATP12 PROTEIN, MITOCHONDRIAL PRECURSOR"/>
    <property type="match status" value="1"/>
</dbReference>
<protein>
    <submittedName>
        <fullName evidence="5">ATP12 chaperone family protein</fullName>
    </submittedName>
</protein>
<evidence type="ECO:0000313" key="5">
    <source>
        <dbReference type="EMBL" id="AEP10407.1"/>
    </source>
</evidence>
<dbReference type="RefSeq" id="WP_014103630.1">
    <property type="nucleotide sequence ID" value="NC_016026.1"/>
</dbReference>
<dbReference type="InterPro" id="IPR042272">
    <property type="entry name" value="ATP12_ATP_synth-F1-assembly_N"/>
</dbReference>
<dbReference type="Proteomes" id="UP000009286">
    <property type="component" value="Chromosome"/>
</dbReference>
<dbReference type="STRING" id="856793.MICA_2100"/>
<evidence type="ECO:0000256" key="3">
    <source>
        <dbReference type="ARBA" id="ARBA00023186"/>
    </source>
</evidence>
<dbReference type="Gene3D" id="1.10.3580.10">
    <property type="entry name" value="ATP12 ATPase"/>
    <property type="match status" value="1"/>
</dbReference>
<dbReference type="InterPro" id="IPR023335">
    <property type="entry name" value="ATP12_ortho_dom_sf"/>
</dbReference>
<keyword evidence="3" id="KW-0143">Chaperone</keyword>
<reference evidence="5 6" key="1">
    <citation type="journal article" date="2011" name="BMC Genomics">
        <title>Genomic insights into an obligate epibiotic bacterial predator: Micavibrio aeruginosavorus ARL-13.</title>
        <authorList>
            <person name="Wang Z."/>
            <person name="Kadouri D."/>
            <person name="Wu M."/>
        </authorList>
    </citation>
    <scope>NUCLEOTIDE SEQUENCE [LARGE SCALE GENOMIC DNA]</scope>
    <source>
        <strain evidence="5 6">ARL-13</strain>
    </source>
</reference>
<dbReference type="SUPFAM" id="SSF160909">
    <property type="entry name" value="ATP12-like"/>
    <property type="match status" value="1"/>
</dbReference>
<keyword evidence="4" id="KW-1133">Transmembrane helix</keyword>
<evidence type="ECO:0000256" key="4">
    <source>
        <dbReference type="SAM" id="Phobius"/>
    </source>
</evidence>
<dbReference type="InterPro" id="IPR011419">
    <property type="entry name" value="ATP12_ATP_synth-F1-assembly"/>
</dbReference>
<keyword evidence="4" id="KW-0812">Transmembrane</keyword>
<gene>
    <name evidence="5" type="ordered locus">MICA_2100</name>
</gene>
<keyword evidence="6" id="KW-1185">Reference proteome</keyword>
<evidence type="ECO:0000256" key="1">
    <source>
        <dbReference type="ARBA" id="ARBA00008231"/>
    </source>
</evidence>
<feature type="transmembrane region" description="Helical" evidence="4">
    <location>
        <begin position="156"/>
        <end position="179"/>
    </location>
</feature>
<dbReference type="PANTHER" id="PTHR21013:SF10">
    <property type="entry name" value="ATP SYNTHASE MITOCHONDRIAL F1 COMPLEX ASSEMBLY FACTOR 2"/>
    <property type="match status" value="1"/>
</dbReference>